<keyword evidence="8 11" id="KW-1133">Transmembrane helix</keyword>
<keyword evidence="3" id="KW-0813">Transport</keyword>
<evidence type="ECO:0000256" key="2">
    <source>
        <dbReference type="ARBA" id="ARBA00007891"/>
    </source>
</evidence>
<protein>
    <submittedName>
        <fullName evidence="12">Synaptobrevin</fullName>
    </submittedName>
</protein>
<dbReference type="Pfam" id="PF09753">
    <property type="entry name" value="Use1"/>
    <property type="match status" value="1"/>
</dbReference>
<dbReference type="AlphaFoldDB" id="A0A9P7Y7I5"/>
<feature type="compositionally biased region" description="Polar residues" evidence="10">
    <location>
        <begin position="130"/>
        <end position="144"/>
    </location>
</feature>
<dbReference type="PANTHER" id="PTHR13050:SF7">
    <property type="entry name" value="VESICLE TRANSPORT PROTEIN USE1"/>
    <property type="match status" value="1"/>
</dbReference>
<feature type="compositionally biased region" description="Acidic residues" evidence="10">
    <location>
        <begin position="110"/>
        <end position="129"/>
    </location>
</feature>
<dbReference type="GO" id="GO:0031201">
    <property type="term" value="C:SNARE complex"/>
    <property type="evidence" value="ECO:0007669"/>
    <property type="project" value="TreeGrafter"/>
</dbReference>
<dbReference type="GO" id="GO:0006890">
    <property type="term" value="P:retrograde vesicle-mediated transport, Golgi to endoplasmic reticulum"/>
    <property type="evidence" value="ECO:0007669"/>
    <property type="project" value="TreeGrafter"/>
</dbReference>
<dbReference type="Proteomes" id="UP000824998">
    <property type="component" value="Unassembled WGS sequence"/>
</dbReference>
<proteinExistence type="inferred from homology"/>
<name>A0A9P7Y7I5_9HELO</name>
<keyword evidence="9 11" id="KW-0472">Membrane</keyword>
<dbReference type="EMBL" id="MU251859">
    <property type="protein sequence ID" value="KAG9228803.1"/>
    <property type="molecule type" value="Genomic_DNA"/>
</dbReference>
<dbReference type="GO" id="GO:0005484">
    <property type="term" value="F:SNAP receptor activity"/>
    <property type="evidence" value="ECO:0007669"/>
    <property type="project" value="TreeGrafter"/>
</dbReference>
<sequence length="308" mass="34346">MARSSTSSGAGAGAHDHTYLNFTRMVSRLQQMILNPDEETERRLRASELEREKVETNLNHARQLLVILEQDAQGIRALSKKQERQTELVRRRDLLSRLQERLQDLRDAGYTDEDDSSEGEDLIGDDTPSEDTSSQAKPSPTNSPFIYEPPIPKHPPSFQPPEPTYSLRARNHTTDRDDLFSTADAALSTGVSPRSTVAPSKKDSLLTHNRTEQEALTTSMLAMAARLKASSNAFAATLDDEKDVLDGTSRGMEKNEEGLANASKKMGTLRTMSEGRGWWGRMLLYAWIAGLMVAAVLVVFVMPKLRFR</sequence>
<evidence type="ECO:0000256" key="9">
    <source>
        <dbReference type="ARBA" id="ARBA00023136"/>
    </source>
</evidence>
<reference evidence="12" key="1">
    <citation type="journal article" date="2021" name="IMA Fungus">
        <title>Genomic characterization of three marine fungi, including Emericellopsis atlantica sp. nov. with signatures of a generalist lifestyle and marine biomass degradation.</title>
        <authorList>
            <person name="Hagestad O.C."/>
            <person name="Hou L."/>
            <person name="Andersen J.H."/>
            <person name="Hansen E.H."/>
            <person name="Altermark B."/>
            <person name="Li C."/>
            <person name="Kuhnert E."/>
            <person name="Cox R.J."/>
            <person name="Crous P.W."/>
            <person name="Spatafora J.W."/>
            <person name="Lail K."/>
            <person name="Amirebrahimi M."/>
            <person name="Lipzen A."/>
            <person name="Pangilinan J."/>
            <person name="Andreopoulos W."/>
            <person name="Hayes R.D."/>
            <person name="Ng V."/>
            <person name="Grigoriev I.V."/>
            <person name="Jackson S.A."/>
            <person name="Sutton T.D.S."/>
            <person name="Dobson A.D.W."/>
            <person name="Rama T."/>
        </authorList>
    </citation>
    <scope>NUCLEOTIDE SEQUENCE</scope>
    <source>
        <strain evidence="12">TRa018bII</strain>
    </source>
</reference>
<gene>
    <name evidence="12" type="ORF">BJ875DRAFT_446545</name>
</gene>
<comment type="caution">
    <text evidence="12">The sequence shown here is derived from an EMBL/GenBank/DDBJ whole genome shotgun (WGS) entry which is preliminary data.</text>
</comment>
<feature type="region of interest" description="Disordered" evidence="10">
    <location>
        <begin position="186"/>
        <end position="205"/>
    </location>
</feature>
<keyword evidence="13" id="KW-1185">Reference proteome</keyword>
<keyword evidence="4 11" id="KW-0812">Transmembrane</keyword>
<evidence type="ECO:0000256" key="3">
    <source>
        <dbReference type="ARBA" id="ARBA00022448"/>
    </source>
</evidence>
<evidence type="ECO:0000256" key="5">
    <source>
        <dbReference type="ARBA" id="ARBA00022824"/>
    </source>
</evidence>
<feature type="compositionally biased region" description="Polar residues" evidence="10">
    <location>
        <begin position="189"/>
        <end position="198"/>
    </location>
</feature>
<evidence type="ECO:0000256" key="7">
    <source>
        <dbReference type="ARBA" id="ARBA00022927"/>
    </source>
</evidence>
<evidence type="ECO:0000256" key="4">
    <source>
        <dbReference type="ARBA" id="ARBA00022692"/>
    </source>
</evidence>
<evidence type="ECO:0000313" key="12">
    <source>
        <dbReference type="EMBL" id="KAG9228803.1"/>
    </source>
</evidence>
<feature type="compositionally biased region" description="Pro residues" evidence="10">
    <location>
        <begin position="147"/>
        <end position="163"/>
    </location>
</feature>
<feature type="transmembrane region" description="Helical" evidence="11">
    <location>
        <begin position="278"/>
        <end position="302"/>
    </location>
</feature>
<evidence type="ECO:0000313" key="13">
    <source>
        <dbReference type="Proteomes" id="UP000824998"/>
    </source>
</evidence>
<organism evidence="12 13">
    <name type="scientific">Amylocarpus encephaloides</name>
    <dbReference type="NCBI Taxonomy" id="45428"/>
    <lineage>
        <taxon>Eukaryota</taxon>
        <taxon>Fungi</taxon>
        <taxon>Dikarya</taxon>
        <taxon>Ascomycota</taxon>
        <taxon>Pezizomycotina</taxon>
        <taxon>Leotiomycetes</taxon>
        <taxon>Helotiales</taxon>
        <taxon>Helotiales incertae sedis</taxon>
        <taxon>Amylocarpus</taxon>
    </lineage>
</organism>
<keyword evidence="5" id="KW-0256">Endoplasmic reticulum</keyword>
<comment type="subcellular location">
    <subcellularLocation>
        <location evidence="1">Endoplasmic reticulum membrane</location>
        <topology evidence="1">Single-pass type IV membrane protein</topology>
    </subcellularLocation>
</comment>
<dbReference type="OrthoDB" id="3231855at2759"/>
<dbReference type="GO" id="GO:0015031">
    <property type="term" value="P:protein transport"/>
    <property type="evidence" value="ECO:0007669"/>
    <property type="project" value="UniProtKB-KW"/>
</dbReference>
<dbReference type="GO" id="GO:0005789">
    <property type="term" value="C:endoplasmic reticulum membrane"/>
    <property type="evidence" value="ECO:0007669"/>
    <property type="project" value="UniProtKB-SubCell"/>
</dbReference>
<keyword evidence="7" id="KW-0653">Protein transport</keyword>
<keyword evidence="6" id="KW-0931">ER-Golgi transport</keyword>
<evidence type="ECO:0000256" key="1">
    <source>
        <dbReference type="ARBA" id="ARBA00004163"/>
    </source>
</evidence>
<evidence type="ECO:0000256" key="6">
    <source>
        <dbReference type="ARBA" id="ARBA00022892"/>
    </source>
</evidence>
<evidence type="ECO:0000256" key="10">
    <source>
        <dbReference type="SAM" id="MobiDB-lite"/>
    </source>
</evidence>
<dbReference type="InterPro" id="IPR019150">
    <property type="entry name" value="Vesicle_transport_protein_Use1"/>
</dbReference>
<dbReference type="PANTHER" id="PTHR13050">
    <property type="entry name" value="USE1-LIKE PROTEIN"/>
    <property type="match status" value="1"/>
</dbReference>
<accession>A0A9P7Y7I5</accession>
<feature type="region of interest" description="Disordered" evidence="10">
    <location>
        <begin position="105"/>
        <end position="168"/>
    </location>
</feature>
<evidence type="ECO:0000256" key="8">
    <source>
        <dbReference type="ARBA" id="ARBA00022989"/>
    </source>
</evidence>
<evidence type="ECO:0000256" key="11">
    <source>
        <dbReference type="SAM" id="Phobius"/>
    </source>
</evidence>
<comment type="similarity">
    <text evidence="2">Belongs to the USE1 family.</text>
</comment>